<protein>
    <submittedName>
        <fullName evidence="1">4254_t:CDS:1</fullName>
    </submittedName>
</protein>
<comment type="caution">
    <text evidence="1">The sequence shown here is derived from an EMBL/GenBank/DDBJ whole genome shotgun (WGS) entry which is preliminary data.</text>
</comment>
<gene>
    <name evidence="1" type="ORF">DERYTH_LOCUS16816</name>
</gene>
<name>A0A9N9IVW0_9GLOM</name>
<dbReference type="AlphaFoldDB" id="A0A9N9IVW0"/>
<proteinExistence type="predicted"/>
<dbReference type="Proteomes" id="UP000789405">
    <property type="component" value="Unassembled WGS sequence"/>
</dbReference>
<sequence>MCVWVKSTLVANMDLTQAALLTKAKTFAEALDISDFKGSPELEEFMAERDLACQQVELKLKNEFDALDSLIFDIMINGEVNVSMSANEFVDIDADVIFEMLSDGDIIYGIENRDNDPYEETLKLSPLPKVTDHEALKAFHLIETYLLQQSDDFCAIDQDRNIIRRLRKKASKHYSFQKKQVKITGFFHNEN</sequence>
<reference evidence="1" key="1">
    <citation type="submission" date="2021-06" db="EMBL/GenBank/DDBJ databases">
        <authorList>
            <person name="Kallberg Y."/>
            <person name="Tangrot J."/>
            <person name="Rosling A."/>
        </authorList>
    </citation>
    <scope>NUCLEOTIDE SEQUENCE</scope>
    <source>
        <strain evidence="1">MA453B</strain>
    </source>
</reference>
<evidence type="ECO:0000313" key="1">
    <source>
        <dbReference type="EMBL" id="CAG8750128.1"/>
    </source>
</evidence>
<accession>A0A9N9IVW0</accession>
<evidence type="ECO:0000313" key="2">
    <source>
        <dbReference type="Proteomes" id="UP000789405"/>
    </source>
</evidence>
<keyword evidence="2" id="KW-1185">Reference proteome</keyword>
<organism evidence="1 2">
    <name type="scientific">Dentiscutata erythropus</name>
    <dbReference type="NCBI Taxonomy" id="1348616"/>
    <lineage>
        <taxon>Eukaryota</taxon>
        <taxon>Fungi</taxon>
        <taxon>Fungi incertae sedis</taxon>
        <taxon>Mucoromycota</taxon>
        <taxon>Glomeromycotina</taxon>
        <taxon>Glomeromycetes</taxon>
        <taxon>Diversisporales</taxon>
        <taxon>Gigasporaceae</taxon>
        <taxon>Dentiscutata</taxon>
    </lineage>
</organism>
<dbReference type="EMBL" id="CAJVPY010015131">
    <property type="protein sequence ID" value="CAG8750128.1"/>
    <property type="molecule type" value="Genomic_DNA"/>
</dbReference>
<dbReference type="OrthoDB" id="2440495at2759"/>